<reference evidence="5 6" key="2">
    <citation type="submission" date="2019-05" db="EMBL/GenBank/DDBJ databases">
        <authorList>
            <person name="Suflita J.M."/>
            <person name="Marks C.R."/>
        </authorList>
    </citation>
    <scope>NUCLEOTIDE SEQUENCE [LARGE SCALE GENOMIC DNA]</scope>
    <source>
        <strain evidence="5 6">ALDC</strain>
    </source>
</reference>
<dbReference type="InterPro" id="IPR036291">
    <property type="entry name" value="NAD(P)-bd_dom_sf"/>
</dbReference>
<dbReference type="Pfam" id="PF03720">
    <property type="entry name" value="UDPG_MGDP_dh_C"/>
    <property type="match status" value="1"/>
</dbReference>
<dbReference type="SUPFAM" id="SSF52413">
    <property type="entry name" value="UDP-glucose/GDP-mannose dehydrogenase C-terminal domain"/>
    <property type="match status" value="1"/>
</dbReference>
<sequence>MGDLLAEIQNKTATVGVIGLGYVGLPLLLRFGDAGFPLIGFDVDSRKINALLHGEKYIKHIPIEPIQQFLSRQQLEVTLDFRRVREADCIVICVPTPLTDKMEPDLQYIVKTTETIAENLRPGQLVVLESTTYPGTTEELMLPRLQKTGLQVGRDFFLAFSPEREDPGNRNYHTGNIPKVVGGVTPACLERAQALYEHAITQVIPVSSTRVAELTKLLENIYRSVNIALVNELKVLALRMGIDIWEVIEAASTKPFGFTPFFPGPGLGGHCIPIDPFYLSWKAREYDFPTRFIQLAGEVNVSMPYYVLDRVIEALNERQKCLKGSEILVLGVAYKKDIDDDRESPSYAIMQLLLERGARVHYNDPHIPRLKPGRKHAFAQESVPLTQEILEKMDAVMILTDHSAYDYSWIVRHARLVIDTRNATKGVQDGREKIVKA</sequence>
<keyword evidence="6" id="KW-1185">Reference proteome</keyword>
<evidence type="ECO:0000259" key="4">
    <source>
        <dbReference type="SMART" id="SM00984"/>
    </source>
</evidence>
<dbReference type="NCBIfam" id="TIGR03026">
    <property type="entry name" value="NDP-sugDHase"/>
    <property type="match status" value="1"/>
</dbReference>
<protein>
    <submittedName>
        <fullName evidence="5">Nucleotide sugar dehydrogenase</fullName>
    </submittedName>
</protein>
<dbReference type="OrthoDB" id="9803238at2"/>
<dbReference type="SUPFAM" id="SSF51735">
    <property type="entry name" value="NAD(P)-binding Rossmann-fold domains"/>
    <property type="match status" value="1"/>
</dbReference>
<dbReference type="PANTHER" id="PTHR43491">
    <property type="entry name" value="UDP-N-ACETYL-D-MANNOSAMINE DEHYDROGENASE"/>
    <property type="match status" value="1"/>
</dbReference>
<dbReference type="AlphaFoldDB" id="A0A4P8L1V8"/>
<reference evidence="5 6" key="1">
    <citation type="submission" date="2019-05" db="EMBL/GenBank/DDBJ databases">
        <title>The Complete Genome Sequence of the n-alkane-degrading Desulfoglaeba alkanexedens ALDC reveals multiple alkylsuccinate synthase gene clusters.</title>
        <authorList>
            <person name="Callaghan A.V."/>
            <person name="Davidova I.A."/>
            <person name="Duncan K.E."/>
            <person name="Morris B."/>
            <person name="McInerney M.J."/>
        </authorList>
    </citation>
    <scope>NUCLEOTIDE SEQUENCE [LARGE SCALE GENOMIC DNA]</scope>
    <source>
        <strain evidence="5 6">ALDC</strain>
    </source>
</reference>
<dbReference type="InterPro" id="IPR014026">
    <property type="entry name" value="UDP-Glc/GDP-Man_DH_dimer"/>
</dbReference>
<dbReference type="KEGG" id="dax:FDQ92_06500"/>
<dbReference type="GO" id="GO:0016628">
    <property type="term" value="F:oxidoreductase activity, acting on the CH-CH group of donors, NAD or NADP as acceptor"/>
    <property type="evidence" value="ECO:0007669"/>
    <property type="project" value="InterPro"/>
</dbReference>
<dbReference type="Gene3D" id="3.40.50.720">
    <property type="entry name" value="NAD(P)-binding Rossmann-like Domain"/>
    <property type="match status" value="2"/>
</dbReference>
<dbReference type="InterPro" id="IPR028359">
    <property type="entry name" value="UDP_ManNAc/GlcNAc_DH"/>
</dbReference>
<dbReference type="GO" id="GO:0016616">
    <property type="term" value="F:oxidoreductase activity, acting on the CH-OH group of donors, NAD or NADP as acceptor"/>
    <property type="evidence" value="ECO:0007669"/>
    <property type="project" value="InterPro"/>
</dbReference>
<evidence type="ECO:0000256" key="3">
    <source>
        <dbReference type="PIRNR" id="PIRNR000124"/>
    </source>
</evidence>
<dbReference type="RefSeq" id="WP_137423825.1">
    <property type="nucleotide sequence ID" value="NZ_CP040098.1"/>
</dbReference>
<feature type="domain" description="UDP-glucose/GDP-mannose dehydrogenase C-terminal" evidence="4">
    <location>
        <begin position="328"/>
        <end position="426"/>
    </location>
</feature>
<keyword evidence="1" id="KW-0560">Oxidoreductase</keyword>
<dbReference type="InterPro" id="IPR036220">
    <property type="entry name" value="UDP-Glc/GDP-Man_DH_C_sf"/>
</dbReference>
<dbReference type="SMART" id="SM00984">
    <property type="entry name" value="UDPG_MGDP_dh_C"/>
    <property type="match status" value="1"/>
</dbReference>
<evidence type="ECO:0000313" key="5">
    <source>
        <dbReference type="EMBL" id="QCQ21856.1"/>
    </source>
</evidence>
<evidence type="ECO:0000256" key="1">
    <source>
        <dbReference type="ARBA" id="ARBA00023002"/>
    </source>
</evidence>
<dbReference type="InterPro" id="IPR017476">
    <property type="entry name" value="UDP-Glc/GDP-Man"/>
</dbReference>
<name>A0A4P8L1V8_9BACT</name>
<keyword evidence="2" id="KW-0520">NAD</keyword>
<dbReference type="InterPro" id="IPR008927">
    <property type="entry name" value="6-PGluconate_DH-like_C_sf"/>
</dbReference>
<dbReference type="Pfam" id="PF03721">
    <property type="entry name" value="UDPG_MGDP_dh_N"/>
    <property type="match status" value="1"/>
</dbReference>
<organism evidence="5 6">
    <name type="scientific">Desulfoglaeba alkanexedens ALDC</name>
    <dbReference type="NCBI Taxonomy" id="980445"/>
    <lineage>
        <taxon>Bacteria</taxon>
        <taxon>Pseudomonadati</taxon>
        <taxon>Thermodesulfobacteriota</taxon>
        <taxon>Syntrophobacteria</taxon>
        <taxon>Syntrophobacterales</taxon>
        <taxon>Syntrophobacteraceae</taxon>
        <taxon>Desulfoglaeba</taxon>
    </lineage>
</organism>
<dbReference type="PIRSF" id="PIRSF500136">
    <property type="entry name" value="UDP_ManNAc_DH"/>
    <property type="match status" value="1"/>
</dbReference>
<dbReference type="SUPFAM" id="SSF48179">
    <property type="entry name" value="6-phosphogluconate dehydrogenase C-terminal domain-like"/>
    <property type="match status" value="1"/>
</dbReference>
<dbReference type="InterPro" id="IPR001732">
    <property type="entry name" value="UDP-Glc/GDP-Man_DH_N"/>
</dbReference>
<proteinExistence type="inferred from homology"/>
<dbReference type="GO" id="GO:0051287">
    <property type="term" value="F:NAD binding"/>
    <property type="evidence" value="ECO:0007669"/>
    <property type="project" value="InterPro"/>
</dbReference>
<evidence type="ECO:0000313" key="6">
    <source>
        <dbReference type="Proteomes" id="UP000298602"/>
    </source>
</evidence>
<dbReference type="Pfam" id="PF00984">
    <property type="entry name" value="UDPG_MGDP_dh"/>
    <property type="match status" value="1"/>
</dbReference>
<dbReference type="InterPro" id="IPR014027">
    <property type="entry name" value="UDP-Glc/GDP-Man_DH_C"/>
</dbReference>
<evidence type="ECO:0000256" key="2">
    <source>
        <dbReference type="ARBA" id="ARBA00023027"/>
    </source>
</evidence>
<dbReference type="EMBL" id="CP040098">
    <property type="protein sequence ID" value="QCQ21856.1"/>
    <property type="molecule type" value="Genomic_DNA"/>
</dbReference>
<dbReference type="PIRSF" id="PIRSF000124">
    <property type="entry name" value="UDPglc_GDPman_dh"/>
    <property type="match status" value="1"/>
</dbReference>
<accession>A0A4P8L1V8</accession>
<gene>
    <name evidence="5" type="ORF">FDQ92_06500</name>
</gene>
<dbReference type="Proteomes" id="UP000298602">
    <property type="component" value="Chromosome"/>
</dbReference>
<comment type="similarity">
    <text evidence="3">Belongs to the UDP-glucose/GDP-mannose dehydrogenase family.</text>
</comment>
<dbReference type="GO" id="GO:0000271">
    <property type="term" value="P:polysaccharide biosynthetic process"/>
    <property type="evidence" value="ECO:0007669"/>
    <property type="project" value="InterPro"/>
</dbReference>
<dbReference type="PANTHER" id="PTHR43491:SF1">
    <property type="entry name" value="UDP-N-ACETYL-D-MANNOSAMINE DEHYDROGENASE"/>
    <property type="match status" value="1"/>
</dbReference>